<evidence type="ECO:0000256" key="1">
    <source>
        <dbReference type="ARBA" id="ARBA00006738"/>
    </source>
</evidence>
<reference evidence="3" key="2">
    <citation type="submission" date="2020-09" db="EMBL/GenBank/DDBJ databases">
        <authorList>
            <person name="Sun Q."/>
            <person name="Kim S."/>
        </authorList>
    </citation>
    <scope>NUCLEOTIDE SEQUENCE</scope>
    <source>
        <strain evidence="3">KCTC 32437</strain>
    </source>
</reference>
<dbReference type="PANTHER" id="PTHR34039">
    <property type="entry name" value="UPF0102 PROTEIN YRAN"/>
    <property type="match status" value="1"/>
</dbReference>
<dbReference type="SUPFAM" id="SSF52980">
    <property type="entry name" value="Restriction endonuclease-like"/>
    <property type="match status" value="1"/>
</dbReference>
<reference evidence="3" key="1">
    <citation type="journal article" date="2014" name="Int. J. Syst. Evol. Microbiol.">
        <title>Complete genome sequence of Corynebacterium casei LMG S-19264T (=DSM 44701T), isolated from a smear-ripened cheese.</title>
        <authorList>
            <consortium name="US DOE Joint Genome Institute (JGI-PGF)"/>
            <person name="Walter F."/>
            <person name="Albersmeier A."/>
            <person name="Kalinowski J."/>
            <person name="Ruckert C."/>
        </authorList>
    </citation>
    <scope>NUCLEOTIDE SEQUENCE</scope>
    <source>
        <strain evidence="3">KCTC 32437</strain>
    </source>
</reference>
<dbReference type="InterPro" id="IPR011335">
    <property type="entry name" value="Restrct_endonuc-II-like"/>
</dbReference>
<protein>
    <recommendedName>
        <fullName evidence="2">UPF0102 protein GCM10007989_18140</fullName>
    </recommendedName>
</protein>
<sequence length="132" mass="15108">MRPSFSNKKPDAELAKRRRAFRAGHRGEFWAALFLQLKLYRVLARRVKTPVGEIDIVARRFGVTVFVEVKTRARSQSLAEAWDAVNTRRICAAAQHYLARHPTLYAGDQRFDVIFVAPFAIPRHVVNAFDAD</sequence>
<dbReference type="AlphaFoldDB" id="A0A918VT62"/>
<evidence type="ECO:0000313" key="3">
    <source>
        <dbReference type="EMBL" id="GHA23032.1"/>
    </source>
</evidence>
<evidence type="ECO:0000313" key="4">
    <source>
        <dbReference type="Proteomes" id="UP000646579"/>
    </source>
</evidence>
<dbReference type="Gene3D" id="3.40.1350.10">
    <property type="match status" value="1"/>
</dbReference>
<proteinExistence type="inferred from homology"/>
<dbReference type="PANTHER" id="PTHR34039:SF1">
    <property type="entry name" value="UPF0102 PROTEIN YRAN"/>
    <property type="match status" value="1"/>
</dbReference>
<dbReference type="RefSeq" id="WP_189425368.1">
    <property type="nucleotide sequence ID" value="NZ_BMZE01000002.1"/>
</dbReference>
<dbReference type="NCBIfam" id="NF009151">
    <property type="entry name" value="PRK12497.1-5"/>
    <property type="match status" value="1"/>
</dbReference>
<comment type="similarity">
    <text evidence="1 2">Belongs to the UPF0102 family.</text>
</comment>
<dbReference type="EMBL" id="BMZE01000002">
    <property type="protein sequence ID" value="GHA23032.1"/>
    <property type="molecule type" value="Genomic_DNA"/>
</dbReference>
<dbReference type="InterPro" id="IPR011856">
    <property type="entry name" value="tRNA_endonuc-like_dom_sf"/>
</dbReference>
<keyword evidence="4" id="KW-1185">Reference proteome</keyword>
<dbReference type="InterPro" id="IPR003509">
    <property type="entry name" value="UPF0102_YraN-like"/>
</dbReference>
<gene>
    <name evidence="3" type="ORF">GCM10007989_18140</name>
</gene>
<comment type="caution">
    <text evidence="3">The sequence shown here is derived from an EMBL/GenBank/DDBJ whole genome shotgun (WGS) entry which is preliminary data.</text>
</comment>
<dbReference type="HAMAP" id="MF_00048">
    <property type="entry name" value="UPF0102"/>
    <property type="match status" value="1"/>
</dbReference>
<name>A0A918VT62_9HYPH</name>
<evidence type="ECO:0000256" key="2">
    <source>
        <dbReference type="HAMAP-Rule" id="MF_00048"/>
    </source>
</evidence>
<accession>A0A918VT62</accession>
<organism evidence="3 4">
    <name type="scientific">Devosia pacifica</name>
    <dbReference type="NCBI Taxonomy" id="1335967"/>
    <lineage>
        <taxon>Bacteria</taxon>
        <taxon>Pseudomonadati</taxon>
        <taxon>Pseudomonadota</taxon>
        <taxon>Alphaproteobacteria</taxon>
        <taxon>Hyphomicrobiales</taxon>
        <taxon>Devosiaceae</taxon>
        <taxon>Devosia</taxon>
    </lineage>
</organism>
<dbReference type="GO" id="GO:0003676">
    <property type="term" value="F:nucleic acid binding"/>
    <property type="evidence" value="ECO:0007669"/>
    <property type="project" value="InterPro"/>
</dbReference>
<dbReference type="Proteomes" id="UP000646579">
    <property type="component" value="Unassembled WGS sequence"/>
</dbReference>
<dbReference type="Pfam" id="PF02021">
    <property type="entry name" value="UPF0102"/>
    <property type="match status" value="1"/>
</dbReference>